<reference evidence="1" key="1">
    <citation type="journal article" date="2019" name="bioRxiv">
        <title>The Genome of the Zebra Mussel, Dreissena polymorpha: A Resource for Invasive Species Research.</title>
        <authorList>
            <person name="McCartney M.A."/>
            <person name="Auch B."/>
            <person name="Kono T."/>
            <person name="Mallez S."/>
            <person name="Zhang Y."/>
            <person name="Obille A."/>
            <person name="Becker A."/>
            <person name="Abrahante J.E."/>
            <person name="Garbe J."/>
            <person name="Badalamenti J.P."/>
            <person name="Herman A."/>
            <person name="Mangelson H."/>
            <person name="Liachko I."/>
            <person name="Sullivan S."/>
            <person name="Sone E.D."/>
            <person name="Koren S."/>
            <person name="Silverstein K.A.T."/>
            <person name="Beckman K.B."/>
            <person name="Gohl D.M."/>
        </authorList>
    </citation>
    <scope>NUCLEOTIDE SEQUENCE</scope>
    <source>
        <strain evidence="1">Duluth1</strain>
        <tissue evidence="1">Whole animal</tissue>
    </source>
</reference>
<sequence length="62" mass="7093">MRQGRDVRSLRVLGIEDAAYMINTASNNSQAIYKIVVGMSFSWLAKPMNRRSLSSQYSNMDY</sequence>
<protein>
    <submittedName>
        <fullName evidence="1">Uncharacterized protein</fullName>
    </submittedName>
</protein>
<reference evidence="1" key="2">
    <citation type="submission" date="2020-11" db="EMBL/GenBank/DDBJ databases">
        <authorList>
            <person name="McCartney M.A."/>
            <person name="Auch B."/>
            <person name="Kono T."/>
            <person name="Mallez S."/>
            <person name="Becker A."/>
            <person name="Gohl D.M."/>
            <person name="Silverstein K.A.T."/>
            <person name="Koren S."/>
            <person name="Bechman K.B."/>
            <person name="Herman A."/>
            <person name="Abrahante J.E."/>
            <person name="Garbe J."/>
        </authorList>
    </citation>
    <scope>NUCLEOTIDE SEQUENCE</scope>
    <source>
        <strain evidence="1">Duluth1</strain>
        <tissue evidence="1">Whole animal</tissue>
    </source>
</reference>
<gene>
    <name evidence="1" type="ORF">DPMN_098184</name>
</gene>
<proteinExistence type="predicted"/>
<name>A0A9D4R5E4_DREPO</name>
<dbReference type="Proteomes" id="UP000828390">
    <property type="component" value="Unassembled WGS sequence"/>
</dbReference>
<evidence type="ECO:0000313" key="2">
    <source>
        <dbReference type="Proteomes" id="UP000828390"/>
    </source>
</evidence>
<dbReference type="AlphaFoldDB" id="A0A9D4R5E4"/>
<dbReference type="EMBL" id="JAIWYP010000003">
    <property type="protein sequence ID" value="KAH3855614.1"/>
    <property type="molecule type" value="Genomic_DNA"/>
</dbReference>
<evidence type="ECO:0000313" key="1">
    <source>
        <dbReference type="EMBL" id="KAH3855614.1"/>
    </source>
</evidence>
<comment type="caution">
    <text evidence="1">The sequence shown here is derived from an EMBL/GenBank/DDBJ whole genome shotgun (WGS) entry which is preliminary data.</text>
</comment>
<organism evidence="1 2">
    <name type="scientific">Dreissena polymorpha</name>
    <name type="common">Zebra mussel</name>
    <name type="synonym">Mytilus polymorpha</name>
    <dbReference type="NCBI Taxonomy" id="45954"/>
    <lineage>
        <taxon>Eukaryota</taxon>
        <taxon>Metazoa</taxon>
        <taxon>Spiralia</taxon>
        <taxon>Lophotrochozoa</taxon>
        <taxon>Mollusca</taxon>
        <taxon>Bivalvia</taxon>
        <taxon>Autobranchia</taxon>
        <taxon>Heteroconchia</taxon>
        <taxon>Euheterodonta</taxon>
        <taxon>Imparidentia</taxon>
        <taxon>Neoheterodontei</taxon>
        <taxon>Myida</taxon>
        <taxon>Dreissenoidea</taxon>
        <taxon>Dreissenidae</taxon>
        <taxon>Dreissena</taxon>
    </lineage>
</organism>
<keyword evidence="2" id="KW-1185">Reference proteome</keyword>
<accession>A0A9D4R5E4</accession>